<dbReference type="InterPro" id="IPR006342">
    <property type="entry name" value="FkbM_mtfrase"/>
</dbReference>
<name>A0A914D0T4_9BILA</name>
<evidence type="ECO:0000259" key="1">
    <source>
        <dbReference type="Pfam" id="PF05050"/>
    </source>
</evidence>
<feature type="domain" description="Methyltransferase FkbM" evidence="1">
    <location>
        <begin position="61"/>
        <end position="145"/>
    </location>
</feature>
<sequence>MSSEKENIFYLLMNQLAQGIGNNTLVEAQIKKVYPQCKIFGVDNNPKMLGDFEKYGTPLILSIGGTETKEPIDILEKNGFIFQSDVKATPIDLVIKKYLKTNIIHFFSLDIEGIEYRVMNTLMPGNILSREDITICQVDVELHSAKWLNLIAPNKMITKEFSRNKLVKDFIIKSYYLPIVILPYTMYKHLKITFINVLSKDCDKAFNFQKYFF</sequence>
<keyword evidence="2" id="KW-1185">Reference proteome</keyword>
<organism evidence="2 3">
    <name type="scientific">Acrobeloides nanus</name>
    <dbReference type="NCBI Taxonomy" id="290746"/>
    <lineage>
        <taxon>Eukaryota</taxon>
        <taxon>Metazoa</taxon>
        <taxon>Ecdysozoa</taxon>
        <taxon>Nematoda</taxon>
        <taxon>Chromadorea</taxon>
        <taxon>Rhabditida</taxon>
        <taxon>Tylenchina</taxon>
        <taxon>Cephalobomorpha</taxon>
        <taxon>Cephaloboidea</taxon>
        <taxon>Cephalobidae</taxon>
        <taxon>Acrobeloides</taxon>
    </lineage>
</organism>
<protein>
    <submittedName>
        <fullName evidence="3">Methyltransferase FkbM domain-containing protein</fullName>
    </submittedName>
</protein>
<dbReference type="PANTHER" id="PTHR22989:SF3">
    <property type="entry name" value="METHYLTRANSFERASE FKBM DOMAIN-CONTAINING PROTEIN"/>
    <property type="match status" value="1"/>
</dbReference>
<evidence type="ECO:0000313" key="2">
    <source>
        <dbReference type="Proteomes" id="UP000887540"/>
    </source>
</evidence>
<reference evidence="3" key="1">
    <citation type="submission" date="2022-11" db="UniProtKB">
        <authorList>
            <consortium name="WormBaseParasite"/>
        </authorList>
    </citation>
    <scope>IDENTIFICATION</scope>
</reference>
<dbReference type="Pfam" id="PF05050">
    <property type="entry name" value="Methyltransf_21"/>
    <property type="match status" value="1"/>
</dbReference>
<dbReference type="PANTHER" id="PTHR22989">
    <property type="entry name" value="UNCHARACTERIZED DUF13 C.ELEGANS"/>
    <property type="match status" value="1"/>
</dbReference>
<dbReference type="Proteomes" id="UP000887540">
    <property type="component" value="Unplaced"/>
</dbReference>
<accession>A0A914D0T4</accession>
<evidence type="ECO:0000313" key="3">
    <source>
        <dbReference type="WBParaSite" id="ACRNAN_scaffold17126.g18970.t1"/>
    </source>
</evidence>
<dbReference type="WBParaSite" id="ACRNAN_scaffold17126.g18970.t1">
    <property type="protein sequence ID" value="ACRNAN_scaffold17126.g18970.t1"/>
    <property type="gene ID" value="ACRNAN_scaffold17126.g18970"/>
</dbReference>
<proteinExistence type="predicted"/>
<dbReference type="AlphaFoldDB" id="A0A914D0T4"/>